<evidence type="ECO:0000256" key="1">
    <source>
        <dbReference type="ARBA" id="ARBA00022723"/>
    </source>
</evidence>
<dbReference type="SUPFAM" id="SSF47473">
    <property type="entry name" value="EF-hand"/>
    <property type="match status" value="1"/>
</dbReference>
<dbReference type="AlphaFoldDB" id="D6WTX7"/>
<dbReference type="InParanoid" id="D6WTX7"/>
<dbReference type="OrthoDB" id="114727at2759"/>
<dbReference type="FunFam" id="1.10.238.10:FF:000079">
    <property type="entry name" value="Calcium and integrin-binding family member 2"/>
    <property type="match status" value="1"/>
</dbReference>
<dbReference type="InterPro" id="IPR002048">
    <property type="entry name" value="EF_hand_dom"/>
</dbReference>
<keyword evidence="2" id="KW-0677">Repeat</keyword>
<dbReference type="PROSITE" id="PS00018">
    <property type="entry name" value="EF_HAND_1"/>
    <property type="match status" value="1"/>
</dbReference>
<evidence type="ECO:0000259" key="5">
    <source>
        <dbReference type="PROSITE" id="PS50222"/>
    </source>
</evidence>
<dbReference type="eggNOG" id="KOG0034">
    <property type="taxonomic scope" value="Eukaryota"/>
</dbReference>
<dbReference type="Gene3D" id="1.10.238.10">
    <property type="entry name" value="EF-hand"/>
    <property type="match status" value="2"/>
</dbReference>
<keyword evidence="1" id="KW-0479">Metal-binding</keyword>
<dbReference type="PROSITE" id="PS50222">
    <property type="entry name" value="EF_HAND_2"/>
    <property type="match status" value="1"/>
</dbReference>
<keyword evidence="3" id="KW-0106">Calcium</keyword>
<organism evidence="6 7">
    <name type="scientific">Tribolium castaneum</name>
    <name type="common">Red flour beetle</name>
    <dbReference type="NCBI Taxonomy" id="7070"/>
    <lineage>
        <taxon>Eukaryota</taxon>
        <taxon>Metazoa</taxon>
        <taxon>Ecdysozoa</taxon>
        <taxon>Arthropoda</taxon>
        <taxon>Hexapoda</taxon>
        <taxon>Insecta</taxon>
        <taxon>Pterygota</taxon>
        <taxon>Neoptera</taxon>
        <taxon>Endopterygota</taxon>
        <taxon>Coleoptera</taxon>
        <taxon>Polyphaga</taxon>
        <taxon>Cucujiformia</taxon>
        <taxon>Tenebrionidae</taxon>
        <taxon>Tenebrionidae incertae sedis</taxon>
        <taxon>Tribolium</taxon>
    </lineage>
</organism>
<protein>
    <submittedName>
        <fullName evidence="6">Frequenin-1-like Protein</fullName>
    </submittedName>
</protein>
<feature type="domain" description="EF-hand" evidence="5">
    <location>
        <begin position="147"/>
        <end position="182"/>
    </location>
</feature>
<dbReference type="PANTHER" id="PTHR45791:SF9">
    <property type="entry name" value="FREQUENIN-1-LIKE PROTEIN"/>
    <property type="match status" value="1"/>
</dbReference>
<dbReference type="KEGG" id="tca:658082"/>
<evidence type="ECO:0000313" key="7">
    <source>
        <dbReference type="Proteomes" id="UP000007266"/>
    </source>
</evidence>
<sequence length="190" mass="22031">MGSATSSFSMLTEDILDEYSMLTYLSKAEILRLYKIFSNFGSENLQTNHRYSVNQVELAFPQLKYNPFRERIYKVFSSEKDGKLSFEDILDLCSVMSQKCPDKVKAAWAFRIFDYDEDGAVGERDLMTVMDRLTDWQNSGNRIDKPDQKHIVQVLLKEMDLESNGTIGQLEFEHAVGKMSEFPHSFRFAF</sequence>
<keyword evidence="7" id="KW-1185">Reference proteome</keyword>
<keyword evidence="4" id="KW-0460">Magnesium</keyword>
<evidence type="ECO:0000256" key="4">
    <source>
        <dbReference type="ARBA" id="ARBA00022842"/>
    </source>
</evidence>
<dbReference type="SMART" id="SM00054">
    <property type="entry name" value="EFh"/>
    <property type="match status" value="2"/>
</dbReference>
<accession>D6WTX7</accession>
<evidence type="ECO:0000256" key="3">
    <source>
        <dbReference type="ARBA" id="ARBA00022837"/>
    </source>
</evidence>
<dbReference type="InterPro" id="IPR051433">
    <property type="entry name" value="CIBP"/>
</dbReference>
<gene>
    <name evidence="6" type="primary">AUGUSTUS-3.0.2_15945</name>
    <name evidence="6" type="ORF">TcasGA2_TC015945</name>
</gene>
<dbReference type="InterPro" id="IPR011992">
    <property type="entry name" value="EF-hand-dom_pair"/>
</dbReference>
<dbReference type="InterPro" id="IPR018247">
    <property type="entry name" value="EF_Hand_1_Ca_BS"/>
</dbReference>
<dbReference type="HOGENOM" id="CLU_061288_6_1_1"/>
<dbReference type="Proteomes" id="UP000007266">
    <property type="component" value="Linkage group 7"/>
</dbReference>
<dbReference type="GO" id="GO:0005509">
    <property type="term" value="F:calcium ion binding"/>
    <property type="evidence" value="ECO:0000318"/>
    <property type="project" value="GO_Central"/>
</dbReference>
<name>D6WTX7_TRICA</name>
<dbReference type="PhylomeDB" id="D6WTX7"/>
<dbReference type="STRING" id="7070.D6WTX7"/>
<dbReference type="OMA" id="ILPQIRC"/>
<dbReference type="PANTHER" id="PTHR45791">
    <property type="entry name" value="CALCIUM AND INTEGRIN BINDING FAMILY MEMBER 2"/>
    <property type="match status" value="1"/>
</dbReference>
<dbReference type="Pfam" id="PF13499">
    <property type="entry name" value="EF-hand_7"/>
    <property type="match status" value="1"/>
</dbReference>
<reference evidence="6 7" key="1">
    <citation type="journal article" date="2008" name="Nature">
        <title>The genome of the model beetle and pest Tribolium castaneum.</title>
        <authorList>
            <consortium name="Tribolium Genome Sequencing Consortium"/>
            <person name="Richards S."/>
            <person name="Gibbs R.A."/>
            <person name="Weinstock G.M."/>
            <person name="Brown S.J."/>
            <person name="Denell R."/>
            <person name="Beeman R.W."/>
            <person name="Gibbs R."/>
            <person name="Beeman R.W."/>
            <person name="Brown S.J."/>
            <person name="Bucher G."/>
            <person name="Friedrich M."/>
            <person name="Grimmelikhuijzen C.J."/>
            <person name="Klingler M."/>
            <person name="Lorenzen M."/>
            <person name="Richards S."/>
            <person name="Roth S."/>
            <person name="Schroder R."/>
            <person name="Tautz D."/>
            <person name="Zdobnov E.M."/>
            <person name="Muzny D."/>
            <person name="Gibbs R.A."/>
            <person name="Weinstock G.M."/>
            <person name="Attaway T."/>
            <person name="Bell S."/>
            <person name="Buhay C.J."/>
            <person name="Chandrabose M.N."/>
            <person name="Chavez D."/>
            <person name="Clerk-Blankenburg K.P."/>
            <person name="Cree A."/>
            <person name="Dao M."/>
            <person name="Davis C."/>
            <person name="Chacko J."/>
            <person name="Dinh H."/>
            <person name="Dugan-Rocha S."/>
            <person name="Fowler G."/>
            <person name="Garner T.T."/>
            <person name="Garnes J."/>
            <person name="Gnirke A."/>
            <person name="Hawes A."/>
            <person name="Hernandez J."/>
            <person name="Hines S."/>
            <person name="Holder M."/>
            <person name="Hume J."/>
            <person name="Jhangiani S.N."/>
            <person name="Joshi V."/>
            <person name="Khan Z.M."/>
            <person name="Jackson L."/>
            <person name="Kovar C."/>
            <person name="Kowis A."/>
            <person name="Lee S."/>
            <person name="Lewis L.R."/>
            <person name="Margolis J."/>
            <person name="Morgan M."/>
            <person name="Nazareth L.V."/>
            <person name="Nguyen N."/>
            <person name="Okwuonu G."/>
            <person name="Parker D."/>
            <person name="Richards S."/>
            <person name="Ruiz S.J."/>
            <person name="Santibanez J."/>
            <person name="Savard J."/>
            <person name="Scherer S.E."/>
            <person name="Schneider B."/>
            <person name="Sodergren E."/>
            <person name="Tautz D."/>
            <person name="Vattahil S."/>
            <person name="Villasana D."/>
            <person name="White C.S."/>
            <person name="Wright R."/>
            <person name="Park Y."/>
            <person name="Beeman R.W."/>
            <person name="Lord J."/>
            <person name="Oppert B."/>
            <person name="Lorenzen M."/>
            <person name="Brown S."/>
            <person name="Wang L."/>
            <person name="Savard J."/>
            <person name="Tautz D."/>
            <person name="Richards S."/>
            <person name="Weinstock G."/>
            <person name="Gibbs R.A."/>
            <person name="Liu Y."/>
            <person name="Worley K."/>
            <person name="Weinstock G."/>
            <person name="Elsik C.G."/>
            <person name="Reese J.T."/>
            <person name="Elhaik E."/>
            <person name="Landan G."/>
            <person name="Graur D."/>
            <person name="Arensburger P."/>
            <person name="Atkinson P."/>
            <person name="Beeman R.W."/>
            <person name="Beidler J."/>
            <person name="Brown S.J."/>
            <person name="Demuth J.P."/>
            <person name="Drury D.W."/>
            <person name="Du Y.Z."/>
            <person name="Fujiwara H."/>
            <person name="Lorenzen M."/>
            <person name="Maselli V."/>
            <person name="Osanai M."/>
            <person name="Park Y."/>
            <person name="Robertson H.M."/>
            <person name="Tu Z."/>
            <person name="Wang J.J."/>
            <person name="Wang S."/>
            <person name="Richards S."/>
            <person name="Song H."/>
            <person name="Zhang L."/>
            <person name="Sodergren E."/>
            <person name="Werner D."/>
            <person name="Stanke M."/>
            <person name="Morgenstern B."/>
            <person name="Solovyev V."/>
            <person name="Kosarev P."/>
            <person name="Brown G."/>
            <person name="Chen H.C."/>
            <person name="Ermolaeva O."/>
            <person name="Hlavina W."/>
            <person name="Kapustin Y."/>
            <person name="Kiryutin B."/>
            <person name="Kitts P."/>
            <person name="Maglott D."/>
            <person name="Pruitt K."/>
            <person name="Sapojnikov V."/>
            <person name="Souvorov A."/>
            <person name="Mackey A.J."/>
            <person name="Waterhouse R.M."/>
            <person name="Wyder S."/>
            <person name="Zdobnov E.M."/>
            <person name="Zdobnov E.M."/>
            <person name="Wyder S."/>
            <person name="Kriventseva E.V."/>
            <person name="Kadowaki T."/>
            <person name="Bork P."/>
            <person name="Aranda M."/>
            <person name="Bao R."/>
            <person name="Beermann A."/>
            <person name="Berns N."/>
            <person name="Bolognesi R."/>
            <person name="Bonneton F."/>
            <person name="Bopp D."/>
            <person name="Brown S.J."/>
            <person name="Bucher G."/>
            <person name="Butts T."/>
            <person name="Chaumot A."/>
            <person name="Denell R.E."/>
            <person name="Ferrier D.E."/>
            <person name="Friedrich M."/>
            <person name="Gordon C.M."/>
            <person name="Jindra M."/>
            <person name="Klingler M."/>
            <person name="Lan Q."/>
            <person name="Lattorff H.M."/>
            <person name="Laudet V."/>
            <person name="von Levetsow C."/>
            <person name="Liu Z."/>
            <person name="Lutz R."/>
            <person name="Lynch J.A."/>
            <person name="da Fonseca R.N."/>
            <person name="Posnien N."/>
            <person name="Reuter R."/>
            <person name="Roth S."/>
            <person name="Savard J."/>
            <person name="Schinko J.B."/>
            <person name="Schmitt C."/>
            <person name="Schoppmeier M."/>
            <person name="Schroder R."/>
            <person name="Shippy T.D."/>
            <person name="Simonnet F."/>
            <person name="Marques-Souza H."/>
            <person name="Tautz D."/>
            <person name="Tomoyasu Y."/>
            <person name="Trauner J."/>
            <person name="Van der Zee M."/>
            <person name="Vervoort M."/>
            <person name="Wittkopp N."/>
            <person name="Wimmer E.A."/>
            <person name="Yang X."/>
            <person name="Jones A.K."/>
            <person name="Sattelle D.B."/>
            <person name="Ebert P.R."/>
            <person name="Nelson D."/>
            <person name="Scott J.G."/>
            <person name="Beeman R.W."/>
            <person name="Muthukrishnan S."/>
            <person name="Kramer K.J."/>
            <person name="Arakane Y."/>
            <person name="Beeman R.W."/>
            <person name="Zhu Q."/>
            <person name="Hogenkamp D."/>
            <person name="Dixit R."/>
            <person name="Oppert B."/>
            <person name="Jiang H."/>
            <person name="Zou Z."/>
            <person name="Marshall J."/>
            <person name="Elpidina E."/>
            <person name="Vinokurov K."/>
            <person name="Oppert C."/>
            <person name="Zou Z."/>
            <person name="Evans J."/>
            <person name="Lu Z."/>
            <person name="Zhao P."/>
            <person name="Sumathipala N."/>
            <person name="Altincicek B."/>
            <person name="Vilcinskas A."/>
            <person name="Williams M."/>
            <person name="Hultmark D."/>
            <person name="Hetru C."/>
            <person name="Jiang H."/>
            <person name="Grimmelikhuijzen C.J."/>
            <person name="Hauser F."/>
            <person name="Cazzamali G."/>
            <person name="Williamson M."/>
            <person name="Park Y."/>
            <person name="Li B."/>
            <person name="Tanaka Y."/>
            <person name="Predel R."/>
            <person name="Neupert S."/>
            <person name="Schachtner J."/>
            <person name="Verleyen P."/>
            <person name="Raible F."/>
            <person name="Bork P."/>
            <person name="Friedrich M."/>
            <person name="Walden K.K."/>
            <person name="Robertson H.M."/>
            <person name="Angeli S."/>
            <person name="Foret S."/>
            <person name="Bucher G."/>
            <person name="Schuetz S."/>
            <person name="Maleszka R."/>
            <person name="Wimmer E.A."/>
            <person name="Beeman R.W."/>
            <person name="Lorenzen M."/>
            <person name="Tomoyasu Y."/>
            <person name="Miller S.C."/>
            <person name="Grossmann D."/>
            <person name="Bucher G."/>
        </authorList>
    </citation>
    <scope>NUCLEOTIDE SEQUENCE [LARGE SCALE GENOMIC DNA]</scope>
    <source>
        <strain evidence="6 7">Georgia GA2</strain>
    </source>
</reference>
<reference evidence="6 7" key="2">
    <citation type="journal article" date="2010" name="Nucleic Acids Res.">
        <title>BeetleBase in 2010: revisions to provide comprehensive genomic information for Tribolium castaneum.</title>
        <authorList>
            <person name="Kim H.S."/>
            <person name="Murphy T."/>
            <person name="Xia J."/>
            <person name="Caragea D."/>
            <person name="Park Y."/>
            <person name="Beeman R.W."/>
            <person name="Lorenzen M.D."/>
            <person name="Butcher S."/>
            <person name="Manak J.R."/>
            <person name="Brown S.J."/>
        </authorList>
    </citation>
    <scope>GENOME REANNOTATION</scope>
    <source>
        <strain evidence="6 7">Georgia GA2</strain>
    </source>
</reference>
<dbReference type="GO" id="GO:0000287">
    <property type="term" value="F:magnesium ion binding"/>
    <property type="evidence" value="ECO:0000318"/>
    <property type="project" value="GO_Central"/>
</dbReference>
<evidence type="ECO:0000313" key="6">
    <source>
        <dbReference type="EMBL" id="EFA07348.1"/>
    </source>
</evidence>
<dbReference type="EMBL" id="KQ971352">
    <property type="protein sequence ID" value="EFA07348.1"/>
    <property type="molecule type" value="Genomic_DNA"/>
</dbReference>
<proteinExistence type="predicted"/>
<evidence type="ECO:0000256" key="2">
    <source>
        <dbReference type="ARBA" id="ARBA00022737"/>
    </source>
</evidence>